<gene>
    <name evidence="5" type="ORF">B5807_02817</name>
</gene>
<dbReference type="PROSITE" id="PS51891">
    <property type="entry name" value="CENP_V_GFA"/>
    <property type="match status" value="1"/>
</dbReference>
<evidence type="ECO:0000313" key="6">
    <source>
        <dbReference type="Proteomes" id="UP000193240"/>
    </source>
</evidence>
<dbReference type="Gene3D" id="2.170.150.70">
    <property type="match status" value="1"/>
</dbReference>
<protein>
    <recommendedName>
        <fullName evidence="4">CENP-V/GFA domain-containing protein</fullName>
    </recommendedName>
</protein>
<dbReference type="STRING" id="105696.A0A1Y2MA88"/>
<feature type="domain" description="CENP-V/GFA" evidence="4">
    <location>
        <begin position="8"/>
        <end position="152"/>
    </location>
</feature>
<dbReference type="PANTHER" id="PTHR28620:SF1">
    <property type="entry name" value="CENP-V_GFA DOMAIN-CONTAINING PROTEIN"/>
    <property type="match status" value="1"/>
</dbReference>
<keyword evidence="3" id="KW-0862">Zinc</keyword>
<dbReference type="Pfam" id="PF04828">
    <property type="entry name" value="GFA"/>
    <property type="match status" value="1"/>
</dbReference>
<keyword evidence="6" id="KW-1185">Reference proteome</keyword>
<evidence type="ECO:0000256" key="1">
    <source>
        <dbReference type="ARBA" id="ARBA00005495"/>
    </source>
</evidence>
<keyword evidence="2" id="KW-0479">Metal-binding</keyword>
<dbReference type="AlphaFoldDB" id="A0A1Y2MA88"/>
<reference evidence="5 6" key="1">
    <citation type="journal article" date="2017" name="Genome Announc.">
        <title>Genome sequence of the saprophytic ascomycete Epicoccum nigrum ICMP 19927 strain isolated from New Zealand.</title>
        <authorList>
            <person name="Fokin M."/>
            <person name="Fleetwood D."/>
            <person name="Weir B.S."/>
            <person name="Villas-Boas S.G."/>
        </authorList>
    </citation>
    <scope>NUCLEOTIDE SEQUENCE [LARGE SCALE GENOMIC DNA]</scope>
    <source>
        <strain evidence="5 6">ICMP 19927</strain>
    </source>
</reference>
<evidence type="ECO:0000256" key="3">
    <source>
        <dbReference type="ARBA" id="ARBA00022833"/>
    </source>
</evidence>
<name>A0A1Y2MA88_EPING</name>
<dbReference type="Proteomes" id="UP000193240">
    <property type="component" value="Unassembled WGS sequence"/>
</dbReference>
<dbReference type="EMBL" id="KZ107839">
    <property type="protein sequence ID" value="OSS53020.1"/>
    <property type="molecule type" value="Genomic_DNA"/>
</dbReference>
<dbReference type="GO" id="GO:0046872">
    <property type="term" value="F:metal ion binding"/>
    <property type="evidence" value="ECO:0007669"/>
    <property type="project" value="UniProtKB-KW"/>
</dbReference>
<organism evidence="5 6">
    <name type="scientific">Epicoccum nigrum</name>
    <name type="common">Soil fungus</name>
    <name type="synonym">Epicoccum purpurascens</name>
    <dbReference type="NCBI Taxonomy" id="105696"/>
    <lineage>
        <taxon>Eukaryota</taxon>
        <taxon>Fungi</taxon>
        <taxon>Dikarya</taxon>
        <taxon>Ascomycota</taxon>
        <taxon>Pezizomycotina</taxon>
        <taxon>Dothideomycetes</taxon>
        <taxon>Pleosporomycetidae</taxon>
        <taxon>Pleosporales</taxon>
        <taxon>Pleosporineae</taxon>
        <taxon>Didymellaceae</taxon>
        <taxon>Epicoccum</taxon>
    </lineage>
</organism>
<evidence type="ECO:0000313" key="5">
    <source>
        <dbReference type="EMBL" id="OSS53020.1"/>
    </source>
</evidence>
<accession>A0A1Y2MA88</accession>
<sequence length="202" mass="23129">MSTDLKAYKGSCHCGLVQYQVRLKFPTSPEPEGETISIYKCNCTTCQKMGFFHCRPISPAEDFILVSPTNIKELGDYRVYTRTNGWYFCKQCGVRVFGIGAKWGKERMDVEAWGRGEKSDQGDDKDVQVVLKTLPTTKKRVVDGEEVEKPYHYVSVNAVTLEPTEDTDLKKWHENGWIMYVDCRARKEPAPRFGEPFEGGMY</sequence>
<comment type="similarity">
    <text evidence="1">Belongs to the Gfa family.</text>
</comment>
<dbReference type="InterPro" id="IPR052355">
    <property type="entry name" value="CENP-V-like"/>
</dbReference>
<dbReference type="GO" id="GO:0016846">
    <property type="term" value="F:carbon-sulfur lyase activity"/>
    <property type="evidence" value="ECO:0007669"/>
    <property type="project" value="InterPro"/>
</dbReference>
<dbReference type="OMA" id="TCAVRCF"/>
<dbReference type="InterPro" id="IPR011057">
    <property type="entry name" value="Mss4-like_sf"/>
</dbReference>
<evidence type="ECO:0000256" key="2">
    <source>
        <dbReference type="ARBA" id="ARBA00022723"/>
    </source>
</evidence>
<dbReference type="PANTHER" id="PTHR28620">
    <property type="entry name" value="CENTROMERE PROTEIN V"/>
    <property type="match status" value="1"/>
</dbReference>
<dbReference type="SUPFAM" id="SSF51316">
    <property type="entry name" value="Mss4-like"/>
    <property type="match status" value="1"/>
</dbReference>
<dbReference type="InterPro" id="IPR006913">
    <property type="entry name" value="CENP-V/GFA"/>
</dbReference>
<dbReference type="InParanoid" id="A0A1Y2MA88"/>
<proteinExistence type="inferred from homology"/>
<evidence type="ECO:0000259" key="4">
    <source>
        <dbReference type="PROSITE" id="PS51891"/>
    </source>
</evidence>